<gene>
    <name evidence="2" type="ORF">RDB_LOCUS38018</name>
</gene>
<organism evidence="2 3">
    <name type="scientific">Rhizoctonia solani</name>
    <dbReference type="NCBI Taxonomy" id="456999"/>
    <lineage>
        <taxon>Eukaryota</taxon>
        <taxon>Fungi</taxon>
        <taxon>Dikarya</taxon>
        <taxon>Basidiomycota</taxon>
        <taxon>Agaricomycotina</taxon>
        <taxon>Agaricomycetes</taxon>
        <taxon>Cantharellales</taxon>
        <taxon>Ceratobasidiaceae</taxon>
        <taxon>Rhizoctonia</taxon>
    </lineage>
</organism>
<sequence>MAMILGKHGATASFEFCSLHLVLSAFYSVEKADVRPFFVLVVYFSLVTIFKAPLYPAMANESPLATPKFRRTTRPSLSIASSIPSKSSVPLGQIVPVDDSSYTTSMNQLDSNGYPTRALYCLHKRMLEVTLYREQYPNQPWWIRDDDQGTISPENSLDDEEIFSMLGEIHSVEDDLVLHNLCATLVSTEYVTPPTPPTGATPYDTPPEFEAPAFVAHDEYACRIARMVTFSGATDWQRRIVEACEDELDPMYANSRVLGDYPCGKVETRKTLLEEMQVCDSPIPREAKQARRRAKNSSKSVALEAIIESF</sequence>
<evidence type="ECO:0000256" key="1">
    <source>
        <dbReference type="SAM" id="Phobius"/>
    </source>
</evidence>
<keyword evidence="1" id="KW-0472">Membrane</keyword>
<feature type="transmembrane region" description="Helical" evidence="1">
    <location>
        <begin position="35"/>
        <end position="54"/>
    </location>
</feature>
<dbReference type="AlphaFoldDB" id="A0A8H2WS62"/>
<dbReference type="Proteomes" id="UP000663843">
    <property type="component" value="Unassembled WGS sequence"/>
</dbReference>
<evidence type="ECO:0000313" key="3">
    <source>
        <dbReference type="Proteomes" id="UP000663843"/>
    </source>
</evidence>
<evidence type="ECO:0000313" key="2">
    <source>
        <dbReference type="EMBL" id="CAE6403557.1"/>
    </source>
</evidence>
<dbReference type="EMBL" id="CAJMWT010001464">
    <property type="protein sequence ID" value="CAE6403557.1"/>
    <property type="molecule type" value="Genomic_DNA"/>
</dbReference>
<name>A0A8H2WS62_9AGAM</name>
<protein>
    <submittedName>
        <fullName evidence="2">Uncharacterized protein</fullName>
    </submittedName>
</protein>
<keyword evidence="1" id="KW-0812">Transmembrane</keyword>
<proteinExistence type="predicted"/>
<reference evidence="2" key="1">
    <citation type="submission" date="2021-01" db="EMBL/GenBank/DDBJ databases">
        <authorList>
            <person name="Kaushik A."/>
        </authorList>
    </citation>
    <scope>NUCLEOTIDE SEQUENCE</scope>
    <source>
        <strain evidence="2">AG2-2IIIB</strain>
    </source>
</reference>
<comment type="caution">
    <text evidence="2">The sequence shown here is derived from an EMBL/GenBank/DDBJ whole genome shotgun (WGS) entry which is preliminary data.</text>
</comment>
<accession>A0A8H2WS62</accession>
<keyword evidence="1" id="KW-1133">Transmembrane helix</keyword>